<dbReference type="PANTHER" id="PTHR48065:SF11">
    <property type="entry name" value="OS11G0213300 PROTEIN"/>
    <property type="match status" value="1"/>
</dbReference>
<feature type="transmembrane region" description="Helical" evidence="7">
    <location>
        <begin position="84"/>
        <end position="103"/>
    </location>
</feature>
<keyword evidence="7" id="KW-1133">Transmembrane helix</keyword>
<dbReference type="SUPFAM" id="SSF52058">
    <property type="entry name" value="L domain-like"/>
    <property type="match status" value="1"/>
</dbReference>
<sequence length="611" mass="68006">MRSKSDETIGSGFFFPSGKDSKVNRSVNLAPRKNSIYMLDSPYLASRRNSFMSVDFGQDDGSISSQHDMIRIITLHEWSGRRTIAIVVVLACIIGSLCVILFFPRIVEKEWHESIPIPSSVSDPERYRNVKRIIIENGISSAASINKKGTPQHEALLWIADVDGAKLGVDDKMIFQRYSLAVFFYSTYADIAVEDEHEWDKAAYTMNDSSRAMAKSGNNRIKPIAWRNSTNWMSSKGHCSWAGVGCHFLNSTTKTTHVYYDGNYRVTHLNLTRNNVRGTIPNEIIALEDLQLLNLGTNLMSGTIPENIGDLKHLVTIHLGANGLTGSLPTYLGKLEVLTHLYLHVNKLDGKIPNELNNSKELRVLSLFKNKLVGNIPNMRKLNHLTDLRLDANKLGGSIPTEIGLMTSLKDLRLSQNDLKGTIPSEIGNLKYLEKFHAYENELQGNLPPQLVSLENLKILYLDNNNFTGSIPPIWGGSGVRSGMQDLEQLYLQKNKLSGNIPTQFGALGEMLDLKLHKNHIGGAIPSEMGKMLKLKYVYLDNNKLTGKIPEEMSKLSSLEKLHINGNQITGEVSENMCSLSKSSGGNLVEFLMDCDVENNEAECNCCTSCV</sequence>
<dbReference type="SMART" id="SM00369">
    <property type="entry name" value="LRR_TYP"/>
    <property type="match status" value="6"/>
</dbReference>
<evidence type="ECO:0000256" key="2">
    <source>
        <dbReference type="ARBA" id="ARBA00022475"/>
    </source>
</evidence>
<dbReference type="InterPro" id="IPR032675">
    <property type="entry name" value="LRR_dom_sf"/>
</dbReference>
<dbReference type="EMBL" id="HBGN01025735">
    <property type="protein sequence ID" value="CAD9340878.1"/>
    <property type="molecule type" value="Transcribed_RNA"/>
</dbReference>
<keyword evidence="5" id="KW-0677">Repeat</keyword>
<dbReference type="AlphaFoldDB" id="A0A7S2EJN2"/>
<dbReference type="InterPro" id="IPR001611">
    <property type="entry name" value="Leu-rich_rpt"/>
</dbReference>
<dbReference type="Gene3D" id="3.80.10.10">
    <property type="entry name" value="Ribonuclease Inhibitor"/>
    <property type="match status" value="3"/>
</dbReference>
<dbReference type="FunFam" id="3.80.10.10:FF:000299">
    <property type="entry name" value="Piriformospora indica-insensitive protein 2"/>
    <property type="match status" value="1"/>
</dbReference>
<dbReference type="FunFam" id="3.80.10.10:FF:000041">
    <property type="entry name" value="LRR receptor-like serine/threonine-protein kinase ERECTA"/>
    <property type="match status" value="1"/>
</dbReference>
<gene>
    <name evidence="8" type="ORF">DBRI1063_LOCUS16489</name>
</gene>
<evidence type="ECO:0008006" key="9">
    <source>
        <dbReference type="Google" id="ProtNLM"/>
    </source>
</evidence>
<evidence type="ECO:0000256" key="6">
    <source>
        <dbReference type="ARBA" id="ARBA00023136"/>
    </source>
</evidence>
<accession>A0A7S2EJN2</accession>
<proteinExistence type="predicted"/>
<evidence type="ECO:0000256" key="7">
    <source>
        <dbReference type="SAM" id="Phobius"/>
    </source>
</evidence>
<keyword evidence="6 7" id="KW-0472">Membrane</keyword>
<reference evidence="8" key="1">
    <citation type="submission" date="2021-01" db="EMBL/GenBank/DDBJ databases">
        <authorList>
            <person name="Corre E."/>
            <person name="Pelletier E."/>
            <person name="Niang G."/>
            <person name="Scheremetjew M."/>
            <person name="Finn R."/>
            <person name="Kale V."/>
            <person name="Holt S."/>
            <person name="Cochrane G."/>
            <person name="Meng A."/>
            <person name="Brown T."/>
            <person name="Cohen L."/>
        </authorList>
    </citation>
    <scope>NUCLEOTIDE SEQUENCE</scope>
    <source>
        <strain evidence="8">Pop2</strain>
    </source>
</reference>
<dbReference type="GO" id="GO:0005886">
    <property type="term" value="C:plasma membrane"/>
    <property type="evidence" value="ECO:0007669"/>
    <property type="project" value="UniProtKB-SubCell"/>
</dbReference>
<evidence type="ECO:0000313" key="8">
    <source>
        <dbReference type="EMBL" id="CAD9340878.1"/>
    </source>
</evidence>
<dbReference type="InterPro" id="IPR003591">
    <property type="entry name" value="Leu-rich_rpt_typical-subtyp"/>
</dbReference>
<evidence type="ECO:0000256" key="3">
    <source>
        <dbReference type="ARBA" id="ARBA00022614"/>
    </source>
</evidence>
<dbReference type="Pfam" id="PF00560">
    <property type="entry name" value="LRR_1"/>
    <property type="match status" value="3"/>
</dbReference>
<dbReference type="FunFam" id="3.80.10.10:FF:000400">
    <property type="entry name" value="Nuclear pore complex protein NUP107"/>
    <property type="match status" value="1"/>
</dbReference>
<protein>
    <recommendedName>
        <fullName evidence="9">Leucine-rich repeat-containing N-terminal plant-type domain-containing protein</fullName>
    </recommendedName>
</protein>
<evidence type="ECO:0000256" key="1">
    <source>
        <dbReference type="ARBA" id="ARBA00004236"/>
    </source>
</evidence>
<keyword evidence="2" id="KW-1003">Cell membrane</keyword>
<name>A0A7S2EJN2_9STRA</name>
<keyword evidence="4" id="KW-0732">Signal</keyword>
<comment type="subcellular location">
    <subcellularLocation>
        <location evidence="1">Cell membrane</location>
    </subcellularLocation>
</comment>
<dbReference type="Pfam" id="PF13855">
    <property type="entry name" value="LRR_8"/>
    <property type="match status" value="1"/>
</dbReference>
<dbReference type="PANTHER" id="PTHR48065">
    <property type="entry name" value="OS10G0469600 PROTEIN"/>
    <property type="match status" value="1"/>
</dbReference>
<keyword evidence="3" id="KW-0433">Leucine-rich repeat</keyword>
<keyword evidence="7" id="KW-0812">Transmembrane</keyword>
<evidence type="ECO:0000256" key="4">
    <source>
        <dbReference type="ARBA" id="ARBA00022729"/>
    </source>
</evidence>
<organism evidence="8">
    <name type="scientific">Ditylum brightwellii</name>
    <dbReference type="NCBI Taxonomy" id="49249"/>
    <lineage>
        <taxon>Eukaryota</taxon>
        <taxon>Sar</taxon>
        <taxon>Stramenopiles</taxon>
        <taxon>Ochrophyta</taxon>
        <taxon>Bacillariophyta</taxon>
        <taxon>Mediophyceae</taxon>
        <taxon>Lithodesmiophycidae</taxon>
        <taxon>Lithodesmiales</taxon>
        <taxon>Lithodesmiaceae</taxon>
        <taxon>Ditylum</taxon>
    </lineage>
</organism>
<evidence type="ECO:0000256" key="5">
    <source>
        <dbReference type="ARBA" id="ARBA00022737"/>
    </source>
</evidence>